<keyword evidence="3" id="KW-1185">Reference proteome</keyword>
<sequence>MQASPAHADGRSLTYIVRSPNLYAMIDTPFQRRQATRGLEQLSSLVRAQSWRQDGTPSLPPTQAAVLRMLQGVQDGLRARQIAERLGVSAASLSDSLKALEGKRWIRRTPDPDDARAARVRLTSAGSRMATQLQRPDQGMGSLVESLGEADLGALLRVTQLLVNEAQEQGLATGLRTCLGCGFFRPFASGRRDAPHVCAFLDKAFGDAELRVDCAEQQPADDDQREASVLCFRQPTPP</sequence>
<dbReference type="PANTHER" id="PTHR33164">
    <property type="entry name" value="TRANSCRIPTIONAL REGULATOR, MARR FAMILY"/>
    <property type="match status" value="1"/>
</dbReference>
<dbReference type="InterPro" id="IPR000835">
    <property type="entry name" value="HTH_MarR-typ"/>
</dbReference>
<dbReference type="PRINTS" id="PR00598">
    <property type="entry name" value="HTHMARR"/>
</dbReference>
<dbReference type="CDD" id="cd00090">
    <property type="entry name" value="HTH_ARSR"/>
    <property type="match status" value="1"/>
</dbReference>
<dbReference type="Proteomes" id="UP000781710">
    <property type="component" value="Unassembled WGS sequence"/>
</dbReference>
<dbReference type="InterPro" id="IPR011991">
    <property type="entry name" value="ArsR-like_HTH"/>
</dbReference>
<evidence type="ECO:0000313" key="2">
    <source>
        <dbReference type="EMBL" id="KAF1723807.1"/>
    </source>
</evidence>
<dbReference type="SMART" id="SM00347">
    <property type="entry name" value="HTH_MARR"/>
    <property type="match status" value="1"/>
</dbReference>
<dbReference type="PROSITE" id="PS50995">
    <property type="entry name" value="HTH_MARR_2"/>
    <property type="match status" value="1"/>
</dbReference>
<comment type="caution">
    <text evidence="2">The sequence shown here is derived from an EMBL/GenBank/DDBJ whole genome shotgun (WGS) entry which is preliminary data.</text>
</comment>
<proteinExistence type="predicted"/>
<dbReference type="Gene3D" id="1.10.10.10">
    <property type="entry name" value="Winged helix-like DNA-binding domain superfamily/Winged helix DNA-binding domain"/>
    <property type="match status" value="1"/>
</dbReference>
<dbReference type="InterPro" id="IPR036388">
    <property type="entry name" value="WH-like_DNA-bd_sf"/>
</dbReference>
<reference evidence="2 3" key="1">
    <citation type="submission" date="2017-10" db="EMBL/GenBank/DDBJ databases">
        <title>Whole genome sequencing of members of genus Pseudoxanthomonas.</title>
        <authorList>
            <person name="Kumar S."/>
            <person name="Bansal K."/>
            <person name="Kaur A."/>
            <person name="Patil P."/>
            <person name="Sharma S."/>
            <person name="Patil P.B."/>
        </authorList>
    </citation>
    <scope>NUCLEOTIDE SEQUENCE [LARGE SCALE GENOMIC DNA]</scope>
    <source>
        <strain evidence="2 3">DSM 17109</strain>
    </source>
</reference>
<dbReference type="InterPro" id="IPR036390">
    <property type="entry name" value="WH_DNA-bd_sf"/>
</dbReference>
<name>A0ABQ6ZEI9_9GAMM</name>
<dbReference type="PANTHER" id="PTHR33164:SF43">
    <property type="entry name" value="HTH-TYPE TRANSCRIPTIONAL REPRESSOR YETL"/>
    <property type="match status" value="1"/>
</dbReference>
<dbReference type="SUPFAM" id="SSF46785">
    <property type="entry name" value="Winged helix' DNA-binding domain"/>
    <property type="match status" value="1"/>
</dbReference>
<dbReference type="EMBL" id="PDWW01000023">
    <property type="protein sequence ID" value="KAF1723807.1"/>
    <property type="molecule type" value="Genomic_DNA"/>
</dbReference>
<feature type="domain" description="HTH marR-type" evidence="1">
    <location>
        <begin position="32"/>
        <end position="164"/>
    </location>
</feature>
<evidence type="ECO:0000313" key="3">
    <source>
        <dbReference type="Proteomes" id="UP000781710"/>
    </source>
</evidence>
<protein>
    <recommendedName>
        <fullName evidence="1">HTH marR-type domain-containing protein</fullName>
    </recommendedName>
</protein>
<dbReference type="InterPro" id="IPR039422">
    <property type="entry name" value="MarR/SlyA-like"/>
</dbReference>
<gene>
    <name evidence="2" type="ORF">CSC78_14535</name>
</gene>
<organism evidence="2 3">
    <name type="scientific">Pseudoxanthomonas japonensis</name>
    <dbReference type="NCBI Taxonomy" id="69284"/>
    <lineage>
        <taxon>Bacteria</taxon>
        <taxon>Pseudomonadati</taxon>
        <taxon>Pseudomonadota</taxon>
        <taxon>Gammaproteobacteria</taxon>
        <taxon>Lysobacterales</taxon>
        <taxon>Lysobacteraceae</taxon>
        <taxon>Pseudoxanthomonas</taxon>
    </lineage>
</organism>
<evidence type="ECO:0000259" key="1">
    <source>
        <dbReference type="PROSITE" id="PS50995"/>
    </source>
</evidence>
<accession>A0ABQ6ZEI9</accession>
<dbReference type="Pfam" id="PF12802">
    <property type="entry name" value="MarR_2"/>
    <property type="match status" value="1"/>
</dbReference>